<protein>
    <submittedName>
        <fullName evidence="1">Uncharacterized protein</fullName>
    </submittedName>
</protein>
<dbReference type="AlphaFoldDB" id="A0A2P2NNX8"/>
<dbReference type="EMBL" id="GGEC01063651">
    <property type="protein sequence ID" value="MBX44135.1"/>
    <property type="molecule type" value="Transcribed_RNA"/>
</dbReference>
<reference evidence="1" key="1">
    <citation type="submission" date="2018-02" db="EMBL/GenBank/DDBJ databases">
        <title>Rhizophora mucronata_Transcriptome.</title>
        <authorList>
            <person name="Meera S.P."/>
            <person name="Sreeshan A."/>
            <person name="Augustine A."/>
        </authorList>
    </citation>
    <scope>NUCLEOTIDE SEQUENCE</scope>
    <source>
        <tissue evidence="1">Leaf</tissue>
    </source>
</reference>
<sequence>MHVSMGMLHPRKSDHYMTDFALASTKSLTP</sequence>
<accession>A0A2P2NNX8</accession>
<organism evidence="1">
    <name type="scientific">Rhizophora mucronata</name>
    <name type="common">Asiatic mangrove</name>
    <dbReference type="NCBI Taxonomy" id="61149"/>
    <lineage>
        <taxon>Eukaryota</taxon>
        <taxon>Viridiplantae</taxon>
        <taxon>Streptophyta</taxon>
        <taxon>Embryophyta</taxon>
        <taxon>Tracheophyta</taxon>
        <taxon>Spermatophyta</taxon>
        <taxon>Magnoliopsida</taxon>
        <taxon>eudicotyledons</taxon>
        <taxon>Gunneridae</taxon>
        <taxon>Pentapetalae</taxon>
        <taxon>rosids</taxon>
        <taxon>fabids</taxon>
        <taxon>Malpighiales</taxon>
        <taxon>Rhizophoraceae</taxon>
        <taxon>Rhizophora</taxon>
    </lineage>
</organism>
<proteinExistence type="predicted"/>
<evidence type="ECO:0000313" key="1">
    <source>
        <dbReference type="EMBL" id="MBX44135.1"/>
    </source>
</evidence>
<name>A0A2P2NNX8_RHIMU</name>